<feature type="domain" description="Peptidase S33 tripeptidyl aminopeptidase-like C-terminal" evidence="5">
    <location>
        <begin position="378"/>
        <end position="470"/>
    </location>
</feature>
<keyword evidence="7" id="KW-1185">Reference proteome</keyword>
<dbReference type="SUPFAM" id="SSF53474">
    <property type="entry name" value="alpha/beta-Hydrolases"/>
    <property type="match status" value="1"/>
</dbReference>
<dbReference type="Gene3D" id="3.40.50.1820">
    <property type="entry name" value="alpha/beta hydrolase"/>
    <property type="match status" value="1"/>
</dbReference>
<gene>
    <name evidence="6" type="ORF">ACH4OY_23785</name>
</gene>
<comment type="similarity">
    <text evidence="1">Belongs to the peptidase S33 family.</text>
</comment>
<evidence type="ECO:0000256" key="2">
    <source>
        <dbReference type="ARBA" id="ARBA00022801"/>
    </source>
</evidence>
<feature type="chain" id="PRO_5046363057" evidence="3">
    <location>
        <begin position="26"/>
        <end position="473"/>
    </location>
</feature>
<keyword evidence="2 6" id="KW-0378">Hydrolase</keyword>
<dbReference type="PANTHER" id="PTHR43248">
    <property type="entry name" value="2-SUCCINYL-6-HYDROXY-2,4-CYCLOHEXADIENE-1-CARBOXYLATE SYNTHASE"/>
    <property type="match status" value="1"/>
</dbReference>
<evidence type="ECO:0000256" key="1">
    <source>
        <dbReference type="ARBA" id="ARBA00010088"/>
    </source>
</evidence>
<dbReference type="Pfam" id="PF08386">
    <property type="entry name" value="Abhydrolase_4"/>
    <property type="match status" value="1"/>
</dbReference>
<evidence type="ECO:0000259" key="4">
    <source>
        <dbReference type="Pfam" id="PF00561"/>
    </source>
</evidence>
<protein>
    <submittedName>
        <fullName evidence="6">Alpha/beta hydrolase</fullName>
    </submittedName>
</protein>
<reference evidence="6 7" key="1">
    <citation type="submission" date="2024-10" db="EMBL/GenBank/DDBJ databases">
        <title>The Natural Products Discovery Center: Release of the First 8490 Sequenced Strains for Exploring Actinobacteria Biosynthetic Diversity.</title>
        <authorList>
            <person name="Kalkreuter E."/>
            <person name="Kautsar S.A."/>
            <person name="Yang D."/>
            <person name="Bader C.D."/>
            <person name="Teijaro C.N."/>
            <person name="Fluegel L."/>
            <person name="Davis C.M."/>
            <person name="Simpson J.R."/>
            <person name="Lauterbach L."/>
            <person name="Steele A.D."/>
            <person name="Gui C."/>
            <person name="Meng S."/>
            <person name="Li G."/>
            <person name="Viehrig K."/>
            <person name="Ye F."/>
            <person name="Su P."/>
            <person name="Kiefer A.F."/>
            <person name="Nichols A."/>
            <person name="Cepeda A.J."/>
            <person name="Yan W."/>
            <person name="Fan B."/>
            <person name="Jiang Y."/>
            <person name="Adhikari A."/>
            <person name="Zheng C.-J."/>
            <person name="Schuster L."/>
            <person name="Cowan T.M."/>
            <person name="Smanski M.J."/>
            <person name="Chevrette M.G."/>
            <person name="De Carvalho L.P.S."/>
            <person name="Shen B."/>
        </authorList>
    </citation>
    <scope>NUCLEOTIDE SEQUENCE [LARGE SCALE GENOMIC DNA]</scope>
    <source>
        <strain evidence="6 7">NPDC021253</strain>
    </source>
</reference>
<dbReference type="InterPro" id="IPR013595">
    <property type="entry name" value="Pept_S33_TAP-like_C"/>
</dbReference>
<evidence type="ECO:0000313" key="6">
    <source>
        <dbReference type="EMBL" id="MFI0795674.1"/>
    </source>
</evidence>
<sequence length="473" mass="50974">MTYRSLAAGLAVILTGALVVTASPAASGADHRRTPLAWGPCADDIPGVPVNPKLVQCTALRLPVDWSRPRGATFDLVVARRPALDQANRVGLLVFGPGGPGDSGVERVRKGDRFSEELLDRFDIVSFDPRGVGRSAAPRCSPSPTVPKPPLLLGGQADFDATVAYNQALWANCRPTSPVFDHADTLSTVYDLDALRRALGESRLTFHGSSYGTLLGAQYAERFPHRVRAVVLEGVFDHSLDVPSFVRSQAATLQDSFDEFVAWCDRSTDCVLHGSDVRAIWADVLARADRGEYAPSTAFDIAALPLGMLHVPNWTDFAQVIKRLDGGVAPAPRSLPVAAAVFCADWPVRVRDYDEYAALVRLAAVAAPDVRYGAGLIAVQTCLGWPTPVRNPPHELRVTGDARLLLLNALHDPRTGYEWAANVADQLGKRGRLLTYEGWGHGSYQRTACTISAVDRYLVDLVLPEAGARCPAA</sequence>
<accession>A0ABW7SPP3</accession>
<dbReference type="Pfam" id="PF00561">
    <property type="entry name" value="Abhydrolase_1"/>
    <property type="match status" value="1"/>
</dbReference>
<proteinExistence type="inferred from homology"/>
<dbReference type="PANTHER" id="PTHR43248:SF25">
    <property type="entry name" value="AB HYDROLASE-1 DOMAIN-CONTAINING PROTEIN-RELATED"/>
    <property type="match status" value="1"/>
</dbReference>
<comment type="caution">
    <text evidence="6">The sequence shown here is derived from an EMBL/GenBank/DDBJ whole genome shotgun (WGS) entry which is preliminary data.</text>
</comment>
<dbReference type="InterPro" id="IPR029058">
    <property type="entry name" value="AB_hydrolase_fold"/>
</dbReference>
<feature type="signal peptide" evidence="3">
    <location>
        <begin position="1"/>
        <end position="25"/>
    </location>
</feature>
<keyword evidence="3" id="KW-0732">Signal</keyword>
<name>A0ABW7SPP3_9ACTN</name>
<dbReference type="RefSeq" id="WP_396683103.1">
    <property type="nucleotide sequence ID" value="NZ_JBIRPU010000020.1"/>
</dbReference>
<evidence type="ECO:0000313" key="7">
    <source>
        <dbReference type="Proteomes" id="UP001611075"/>
    </source>
</evidence>
<dbReference type="EMBL" id="JBIRPU010000020">
    <property type="protein sequence ID" value="MFI0795674.1"/>
    <property type="molecule type" value="Genomic_DNA"/>
</dbReference>
<dbReference type="InterPro" id="IPR000073">
    <property type="entry name" value="AB_hydrolase_1"/>
</dbReference>
<dbReference type="Proteomes" id="UP001611075">
    <property type="component" value="Unassembled WGS sequence"/>
</dbReference>
<organism evidence="6 7">
    <name type="scientific">Micromonospora rubida</name>
    <dbReference type="NCBI Taxonomy" id="2697657"/>
    <lineage>
        <taxon>Bacteria</taxon>
        <taxon>Bacillati</taxon>
        <taxon>Actinomycetota</taxon>
        <taxon>Actinomycetes</taxon>
        <taxon>Micromonosporales</taxon>
        <taxon>Micromonosporaceae</taxon>
        <taxon>Micromonospora</taxon>
    </lineage>
</organism>
<evidence type="ECO:0000259" key="5">
    <source>
        <dbReference type="Pfam" id="PF08386"/>
    </source>
</evidence>
<feature type="domain" description="AB hydrolase-1" evidence="4">
    <location>
        <begin position="92"/>
        <end position="286"/>
    </location>
</feature>
<evidence type="ECO:0000256" key="3">
    <source>
        <dbReference type="SAM" id="SignalP"/>
    </source>
</evidence>
<dbReference type="InterPro" id="IPR051601">
    <property type="entry name" value="Serine_prot/Carboxylest_S33"/>
</dbReference>
<dbReference type="GO" id="GO:0016787">
    <property type="term" value="F:hydrolase activity"/>
    <property type="evidence" value="ECO:0007669"/>
    <property type="project" value="UniProtKB-KW"/>
</dbReference>